<sequence length="220" mass="24554">MIILTGDTLNIDEKGVERLVERVFFKSIDLLGGLKKLAEFRTLTWLPSLARAAFAIVLREEYLKPEDEIAEYVGLTRNTVRNILRADPDQAMYKIQHLDELSAQEKKELKVHTAGGVAKLAYRLVKEGQDSQTILDFCHTMAGEALQAASCESPWAYLVLKHTKGIGYPIVSDEVLGERLREISIKGVDGSTVAKGLVYPIKTPAQLLKEIKEYLQAQGK</sequence>
<evidence type="ECO:0000313" key="2">
    <source>
        <dbReference type="Proteomes" id="UP000192602"/>
    </source>
</evidence>
<accession>A0A1W1WQI6</accession>
<dbReference type="AlphaFoldDB" id="A0A1W1WQI6"/>
<dbReference type="STRING" id="1069081.SAMN05660197_0325"/>
<gene>
    <name evidence="1" type="ORF">SAMN05660197_0325</name>
</gene>
<dbReference type="PANTHER" id="PTHR40727">
    <property type="entry name" value="TRANSCRIPTION REGULATOR, ENCODED NEXT TO RECA SUPERFAMILY ATPASE-RELATED"/>
    <property type="match status" value="1"/>
</dbReference>
<dbReference type="NCBIfam" id="TIGR03879">
    <property type="entry name" value="near_KaiC_dom"/>
    <property type="match status" value="1"/>
</dbReference>
<dbReference type="RefSeq" id="WP_084274843.1">
    <property type="nucleotide sequence ID" value="NZ_AP026671.1"/>
</dbReference>
<dbReference type="EMBL" id="FWWZ01000001">
    <property type="protein sequence ID" value="SMC08568.1"/>
    <property type="molecule type" value="Genomic_DNA"/>
</dbReference>
<dbReference type="OrthoDB" id="5372654at2"/>
<protein>
    <submittedName>
        <fullName evidence="1">Probable regulatory domain-containing protein</fullName>
    </submittedName>
</protein>
<proteinExistence type="predicted"/>
<organism evidence="1 2">
    <name type="scientific">Nitratiruptor tergarcus DSM 16512</name>
    <dbReference type="NCBI Taxonomy" id="1069081"/>
    <lineage>
        <taxon>Bacteria</taxon>
        <taxon>Pseudomonadati</taxon>
        <taxon>Campylobacterota</taxon>
        <taxon>Epsilonproteobacteria</taxon>
        <taxon>Nautiliales</taxon>
        <taxon>Nitratiruptoraceae</taxon>
        <taxon>Nitratiruptor</taxon>
    </lineage>
</organism>
<keyword evidence="2" id="KW-1185">Reference proteome</keyword>
<name>A0A1W1WQI6_9BACT</name>
<dbReference type="Proteomes" id="UP000192602">
    <property type="component" value="Unassembled WGS sequence"/>
</dbReference>
<dbReference type="PANTHER" id="PTHR40727:SF1">
    <property type="entry name" value="BACTERIO-OPSIN ACTIVATOR"/>
    <property type="match status" value="1"/>
</dbReference>
<evidence type="ECO:0000313" key="1">
    <source>
        <dbReference type="EMBL" id="SMC08568.1"/>
    </source>
</evidence>
<dbReference type="InterPro" id="IPR022285">
    <property type="entry name" value="CHP03879_regulat_dom_put"/>
</dbReference>
<reference evidence="2" key="1">
    <citation type="submission" date="2017-04" db="EMBL/GenBank/DDBJ databases">
        <authorList>
            <person name="Varghese N."/>
            <person name="Submissions S."/>
        </authorList>
    </citation>
    <scope>NUCLEOTIDE SEQUENCE [LARGE SCALE GENOMIC DNA]</scope>
    <source>
        <strain evidence="2">DSM 16512</strain>
    </source>
</reference>